<sequence>LKDYESTFSNFFGVILCDDMAGAGSMYERKDTIGAFCQLCYSHTVSKHTWTSDFEIINFFGAAVLNIQPALLAEVYQYPE</sequence>
<organism evidence="1">
    <name type="scientific">marine sediment metagenome</name>
    <dbReference type="NCBI Taxonomy" id="412755"/>
    <lineage>
        <taxon>unclassified sequences</taxon>
        <taxon>metagenomes</taxon>
        <taxon>ecological metagenomes</taxon>
    </lineage>
</organism>
<feature type="non-terminal residue" evidence="1">
    <location>
        <position position="1"/>
    </location>
</feature>
<accession>X1T0B7</accession>
<feature type="non-terminal residue" evidence="1">
    <location>
        <position position="80"/>
    </location>
</feature>
<protein>
    <submittedName>
        <fullName evidence="1">Uncharacterized protein</fullName>
    </submittedName>
</protein>
<reference evidence="1" key="1">
    <citation type="journal article" date="2014" name="Front. Microbiol.">
        <title>High frequency of phylogenetically diverse reductive dehalogenase-homologous genes in deep subseafloor sedimentary metagenomes.</title>
        <authorList>
            <person name="Kawai M."/>
            <person name="Futagami T."/>
            <person name="Toyoda A."/>
            <person name="Takaki Y."/>
            <person name="Nishi S."/>
            <person name="Hori S."/>
            <person name="Arai W."/>
            <person name="Tsubouchi T."/>
            <person name="Morono Y."/>
            <person name="Uchiyama I."/>
            <person name="Ito T."/>
            <person name="Fujiyama A."/>
            <person name="Inagaki F."/>
            <person name="Takami H."/>
        </authorList>
    </citation>
    <scope>NUCLEOTIDE SEQUENCE</scope>
    <source>
        <strain evidence="1">Expedition CK06-06</strain>
    </source>
</reference>
<proteinExistence type="predicted"/>
<dbReference type="EMBL" id="BARW01014133">
    <property type="protein sequence ID" value="GAI73479.1"/>
    <property type="molecule type" value="Genomic_DNA"/>
</dbReference>
<name>X1T0B7_9ZZZZ</name>
<comment type="caution">
    <text evidence="1">The sequence shown here is derived from an EMBL/GenBank/DDBJ whole genome shotgun (WGS) entry which is preliminary data.</text>
</comment>
<evidence type="ECO:0000313" key="1">
    <source>
        <dbReference type="EMBL" id="GAI73479.1"/>
    </source>
</evidence>
<dbReference type="AlphaFoldDB" id="X1T0B7"/>
<gene>
    <name evidence="1" type="ORF">S12H4_25319</name>
</gene>